<dbReference type="PROSITE" id="PS51257">
    <property type="entry name" value="PROKAR_LIPOPROTEIN"/>
    <property type="match status" value="1"/>
</dbReference>
<dbReference type="AlphaFoldDB" id="A0A1M7JAI5"/>
<evidence type="ECO:0000313" key="4">
    <source>
        <dbReference type="Proteomes" id="UP000183208"/>
    </source>
</evidence>
<accession>A0A1M7JAI5</accession>
<organism evidence="3 4">
    <name type="scientific">Bradyrhizobium lablabi</name>
    <dbReference type="NCBI Taxonomy" id="722472"/>
    <lineage>
        <taxon>Bacteria</taxon>
        <taxon>Pseudomonadati</taxon>
        <taxon>Pseudomonadota</taxon>
        <taxon>Alphaproteobacteria</taxon>
        <taxon>Hyphomicrobiales</taxon>
        <taxon>Nitrobacteraceae</taxon>
        <taxon>Bradyrhizobium</taxon>
    </lineage>
</organism>
<keyword evidence="1" id="KW-0472">Membrane</keyword>
<name>A0A1M7JAI5_9BRAD</name>
<protein>
    <submittedName>
        <fullName evidence="3">Uncharacterized protein</fullName>
    </submittedName>
</protein>
<dbReference type="RefSeq" id="WP_143039836.1">
    <property type="nucleotide sequence ID" value="NZ_FNTI01000001.1"/>
</dbReference>
<dbReference type="OrthoDB" id="8243593at2"/>
<evidence type="ECO:0000256" key="1">
    <source>
        <dbReference type="SAM" id="Phobius"/>
    </source>
</evidence>
<feature type="transmembrane region" description="Helical" evidence="1">
    <location>
        <begin position="153"/>
        <end position="173"/>
    </location>
</feature>
<dbReference type="EMBL" id="FNTI01000001">
    <property type="protein sequence ID" value="SEE49141.1"/>
    <property type="molecule type" value="Genomic_DNA"/>
</dbReference>
<feature type="signal peptide" evidence="2">
    <location>
        <begin position="1"/>
        <end position="24"/>
    </location>
</feature>
<keyword evidence="2" id="KW-0732">Signal</keyword>
<dbReference type="Proteomes" id="UP000183208">
    <property type="component" value="Unassembled WGS sequence"/>
</dbReference>
<keyword evidence="1" id="KW-1133">Transmembrane helix</keyword>
<keyword evidence="1" id="KW-0812">Transmembrane</keyword>
<feature type="chain" id="PRO_5030032028" evidence="2">
    <location>
        <begin position="25"/>
        <end position="180"/>
    </location>
</feature>
<reference evidence="3 4" key="1">
    <citation type="submission" date="2016-10" db="EMBL/GenBank/DDBJ databases">
        <authorList>
            <person name="de Groot N.N."/>
        </authorList>
    </citation>
    <scope>NUCLEOTIDE SEQUENCE [LARGE SCALE GENOMIC DNA]</scope>
    <source>
        <strain evidence="3 4">GAS522</strain>
    </source>
</reference>
<sequence length="180" mass="19643">MRVAFIIAASVIASISVLTTPSHASSSCMSKSEARQHYGSVHIYWHGPDHCWDATPGRHRQVLKNQSNTDRQVQRGRSGSDWRQAMSEMLSGDAPVQVSDARAAGGAASANWLDRWIDIAPVAPRPSTERQSEPTMAPPVLAAEPESGGMPHAVVILAFFAFLLIFATIEILLRNDEQQK</sequence>
<gene>
    <name evidence="3" type="ORF">SAMN05444171_7715</name>
</gene>
<evidence type="ECO:0000313" key="3">
    <source>
        <dbReference type="EMBL" id="SEE49141.1"/>
    </source>
</evidence>
<proteinExistence type="predicted"/>
<evidence type="ECO:0000256" key="2">
    <source>
        <dbReference type="SAM" id="SignalP"/>
    </source>
</evidence>